<protein>
    <submittedName>
        <fullName evidence="1">Uncharacterized protein</fullName>
    </submittedName>
</protein>
<sequence length="187" mass="21309">MRLNEALLQRLAVIKQIEQAISRYLAINDILGYSVSLLWEALKAVMRVEFIAITAMENKIRKENRETMTKLVLEVGKTHKPRFWRQLEAAHKQLAGLDQDREEYALLELRHSFYVVGNCTGWLLASRLQTLRQSTGVEFLRSHKGNMIRGDGPLTLAFHQFYEALYAADTKMGDNPETYIGGGAPTV</sequence>
<reference evidence="1" key="1">
    <citation type="journal article" date="2022" name="bioRxiv">
        <title>Sequencing and chromosome-scale assembly of the giantPleurodeles waltlgenome.</title>
        <authorList>
            <person name="Brown T."/>
            <person name="Elewa A."/>
            <person name="Iarovenko S."/>
            <person name="Subramanian E."/>
            <person name="Araus A.J."/>
            <person name="Petzold A."/>
            <person name="Susuki M."/>
            <person name="Suzuki K.-i.T."/>
            <person name="Hayashi T."/>
            <person name="Toyoda A."/>
            <person name="Oliveira C."/>
            <person name="Osipova E."/>
            <person name="Leigh N.D."/>
            <person name="Simon A."/>
            <person name="Yun M.H."/>
        </authorList>
    </citation>
    <scope>NUCLEOTIDE SEQUENCE</scope>
    <source>
        <strain evidence="1">20211129_DDA</strain>
        <tissue evidence="1">Liver</tissue>
    </source>
</reference>
<proteinExistence type="predicted"/>
<accession>A0AAV7NCR3</accession>
<keyword evidence="2" id="KW-1185">Reference proteome</keyword>
<name>A0AAV7NCR3_PLEWA</name>
<evidence type="ECO:0000313" key="2">
    <source>
        <dbReference type="Proteomes" id="UP001066276"/>
    </source>
</evidence>
<organism evidence="1 2">
    <name type="scientific">Pleurodeles waltl</name>
    <name type="common">Iberian ribbed newt</name>
    <dbReference type="NCBI Taxonomy" id="8319"/>
    <lineage>
        <taxon>Eukaryota</taxon>
        <taxon>Metazoa</taxon>
        <taxon>Chordata</taxon>
        <taxon>Craniata</taxon>
        <taxon>Vertebrata</taxon>
        <taxon>Euteleostomi</taxon>
        <taxon>Amphibia</taxon>
        <taxon>Batrachia</taxon>
        <taxon>Caudata</taxon>
        <taxon>Salamandroidea</taxon>
        <taxon>Salamandridae</taxon>
        <taxon>Pleurodelinae</taxon>
        <taxon>Pleurodeles</taxon>
    </lineage>
</organism>
<dbReference type="Proteomes" id="UP001066276">
    <property type="component" value="Chromosome 8"/>
</dbReference>
<evidence type="ECO:0000313" key="1">
    <source>
        <dbReference type="EMBL" id="KAJ1113856.1"/>
    </source>
</evidence>
<gene>
    <name evidence="1" type="ORF">NDU88_002097</name>
</gene>
<dbReference type="EMBL" id="JANPWB010000012">
    <property type="protein sequence ID" value="KAJ1113856.1"/>
    <property type="molecule type" value="Genomic_DNA"/>
</dbReference>
<dbReference type="AlphaFoldDB" id="A0AAV7NCR3"/>
<comment type="caution">
    <text evidence="1">The sequence shown here is derived from an EMBL/GenBank/DDBJ whole genome shotgun (WGS) entry which is preliminary data.</text>
</comment>